<proteinExistence type="predicted"/>
<evidence type="ECO:0000256" key="1">
    <source>
        <dbReference type="SAM" id="Phobius"/>
    </source>
</evidence>
<keyword evidence="1" id="KW-0812">Transmembrane</keyword>
<evidence type="ECO:0000313" key="3">
    <source>
        <dbReference type="Proteomes" id="UP000594263"/>
    </source>
</evidence>
<dbReference type="EnsemblPlants" id="Kaladp0070s0100.1.v1.1">
    <property type="protein sequence ID" value="Kaladp0070s0100.1.v1.1"/>
    <property type="gene ID" value="Kaladp0070s0100.v1.1"/>
</dbReference>
<sequence>MATTRCFFDPKLIAGALAGKLIGSEARSSVRRIRAATCYNCDEIVVAEGPYCVLVGPIETERKERLEALYCQARDAYYSGQPIIVDDMFDKVELKLRWYGSKSVVKYPRCSIRRHSAYADAEEDPPQSAALASIWMLILTFGGSACLLPILYSVELAYQIAFDLGHSHGDQAPGMGFLSMVNGVLFIILGCVIGYPIASASIGVLQELWRKDLVALRGACPNCGEQVFAFLRSDQSNSNSHRASCHVCDCSLEFRTKIEPKATSGRRWVYGRIYLVQE</sequence>
<keyword evidence="3" id="KW-1185">Reference proteome</keyword>
<dbReference type="Gramene" id="Kaladp0070s0100.1.v1.1">
    <property type="protein sequence ID" value="Kaladp0070s0100.1.v1.1"/>
    <property type="gene ID" value="Kaladp0070s0100.v1.1"/>
</dbReference>
<dbReference type="Proteomes" id="UP000594263">
    <property type="component" value="Unplaced"/>
</dbReference>
<dbReference type="InterPro" id="IPR039987">
    <property type="entry name" value="PGRL1"/>
</dbReference>
<organism evidence="2 3">
    <name type="scientific">Kalanchoe fedtschenkoi</name>
    <name type="common">Lavender scallops</name>
    <name type="synonym">South American air plant</name>
    <dbReference type="NCBI Taxonomy" id="63787"/>
    <lineage>
        <taxon>Eukaryota</taxon>
        <taxon>Viridiplantae</taxon>
        <taxon>Streptophyta</taxon>
        <taxon>Embryophyta</taxon>
        <taxon>Tracheophyta</taxon>
        <taxon>Spermatophyta</taxon>
        <taxon>Magnoliopsida</taxon>
        <taxon>eudicotyledons</taxon>
        <taxon>Gunneridae</taxon>
        <taxon>Pentapetalae</taxon>
        <taxon>Saxifragales</taxon>
        <taxon>Crassulaceae</taxon>
        <taxon>Kalanchoe</taxon>
    </lineage>
</organism>
<dbReference type="OMA" id="YLVGYPI"/>
<dbReference type="GO" id="GO:0009535">
    <property type="term" value="C:chloroplast thylakoid membrane"/>
    <property type="evidence" value="ECO:0007669"/>
    <property type="project" value="InterPro"/>
</dbReference>
<dbReference type="AlphaFoldDB" id="A0A7N0UJ71"/>
<dbReference type="PANTHER" id="PTHR31032">
    <property type="entry name" value="PGR5-LIKE PROTEIN 1B, CHLOROPLASTIC"/>
    <property type="match status" value="1"/>
</dbReference>
<dbReference type="GO" id="GO:0016730">
    <property type="term" value="F:oxidoreductase activity, acting on iron-sulfur proteins as donors"/>
    <property type="evidence" value="ECO:0007669"/>
    <property type="project" value="InterPro"/>
</dbReference>
<name>A0A7N0UJ71_KALFE</name>
<evidence type="ECO:0000313" key="2">
    <source>
        <dbReference type="EnsemblPlants" id="Kaladp0070s0100.1.v1.1"/>
    </source>
</evidence>
<dbReference type="PANTHER" id="PTHR31032:SF2">
    <property type="entry name" value="PGR5-LIKE A PROTEIN"/>
    <property type="match status" value="1"/>
</dbReference>
<keyword evidence="1" id="KW-0472">Membrane</keyword>
<reference evidence="2" key="1">
    <citation type="submission" date="2021-01" db="UniProtKB">
        <authorList>
            <consortium name="EnsemblPlants"/>
        </authorList>
    </citation>
    <scope>IDENTIFICATION</scope>
</reference>
<protein>
    <submittedName>
        <fullName evidence="2">Uncharacterized protein</fullName>
    </submittedName>
</protein>
<feature type="transmembrane region" description="Helical" evidence="1">
    <location>
        <begin position="134"/>
        <end position="154"/>
    </location>
</feature>
<feature type="transmembrane region" description="Helical" evidence="1">
    <location>
        <begin position="174"/>
        <end position="198"/>
    </location>
</feature>
<dbReference type="GO" id="GO:0009773">
    <property type="term" value="P:photosynthetic electron transport in photosystem I"/>
    <property type="evidence" value="ECO:0007669"/>
    <property type="project" value="InterPro"/>
</dbReference>
<accession>A0A7N0UJ71</accession>
<keyword evidence="1" id="KW-1133">Transmembrane helix</keyword>